<dbReference type="InterPro" id="IPR029063">
    <property type="entry name" value="SAM-dependent_MTases_sf"/>
</dbReference>
<dbReference type="PANTHER" id="PTHR44068">
    <property type="entry name" value="ZGC:194242"/>
    <property type="match status" value="1"/>
</dbReference>
<accession>A0A6G9Z336</accession>
<dbReference type="EMBL" id="CP046173">
    <property type="protein sequence ID" value="QIS19928.1"/>
    <property type="molecule type" value="Genomic_DNA"/>
</dbReference>
<evidence type="ECO:0000259" key="1">
    <source>
        <dbReference type="Pfam" id="PF13649"/>
    </source>
</evidence>
<dbReference type="RefSeq" id="WP_167487288.1">
    <property type="nucleotide sequence ID" value="NZ_CP046173.1"/>
</dbReference>
<dbReference type="AlphaFoldDB" id="A0A6G9Z336"/>
<dbReference type="InterPro" id="IPR041698">
    <property type="entry name" value="Methyltransf_25"/>
</dbReference>
<feature type="domain" description="Methyltransferase" evidence="1">
    <location>
        <begin position="53"/>
        <end position="148"/>
    </location>
</feature>
<dbReference type="Proteomes" id="UP000500953">
    <property type="component" value="Chromosome"/>
</dbReference>
<dbReference type="GO" id="GO:0008168">
    <property type="term" value="F:methyltransferase activity"/>
    <property type="evidence" value="ECO:0007669"/>
    <property type="project" value="UniProtKB-KW"/>
</dbReference>
<keyword evidence="2" id="KW-0489">Methyltransferase</keyword>
<organism evidence="2 3">
    <name type="scientific">Nocardia terpenica</name>
    <dbReference type="NCBI Taxonomy" id="455432"/>
    <lineage>
        <taxon>Bacteria</taxon>
        <taxon>Bacillati</taxon>
        <taxon>Actinomycetota</taxon>
        <taxon>Actinomycetes</taxon>
        <taxon>Mycobacteriales</taxon>
        <taxon>Nocardiaceae</taxon>
        <taxon>Nocardia</taxon>
    </lineage>
</organism>
<evidence type="ECO:0000313" key="3">
    <source>
        <dbReference type="Proteomes" id="UP000500953"/>
    </source>
</evidence>
<dbReference type="CDD" id="cd02440">
    <property type="entry name" value="AdoMet_MTases"/>
    <property type="match status" value="1"/>
</dbReference>
<keyword evidence="2" id="KW-0808">Transferase</keyword>
<sequence length="270" mass="27918">MTAPDPADVKTCCVQAYERDAVALLLGDSYHPGGARLTRRLADRLALRPGQRVLDIACGPGATAVLLAAEYGVEVEGIDLAAPILARAEAAAEAAGLTGRVRFRRADSEATPFAGGVFDAVVCECALCLFPDKPRAAAEFARVLRPGGRLGITDVTVADSGLPAELTDLVAHIACIADARPVTGYVDLLAAAGLRVTTVGHHDTAITTMIDHIEARLNLLRITAPEALAAAGLTPTAAVPYVRAARRAVADGRLGYALIVAEKPSSSHSG</sequence>
<dbReference type="SUPFAM" id="SSF53335">
    <property type="entry name" value="S-adenosyl-L-methionine-dependent methyltransferases"/>
    <property type="match status" value="1"/>
</dbReference>
<reference evidence="2 3" key="1">
    <citation type="journal article" date="2019" name="ACS Chem. Biol.">
        <title>Identification and Mobilization of a Cryptic Antibiotic Biosynthesis Gene Locus from a Human-Pathogenic Nocardia Isolate.</title>
        <authorList>
            <person name="Herisse M."/>
            <person name="Ishida K."/>
            <person name="Porter J.L."/>
            <person name="Howden B."/>
            <person name="Hertweck C."/>
            <person name="Stinear T.P."/>
            <person name="Pidot S.J."/>
        </authorList>
    </citation>
    <scope>NUCLEOTIDE SEQUENCE [LARGE SCALE GENOMIC DNA]</scope>
    <source>
        <strain evidence="2 3">AUSMDU00012715</strain>
    </source>
</reference>
<evidence type="ECO:0000313" key="2">
    <source>
        <dbReference type="EMBL" id="QIS19928.1"/>
    </source>
</evidence>
<protein>
    <submittedName>
        <fullName evidence="2">Methyltransferase domain-containing protein</fullName>
    </submittedName>
</protein>
<gene>
    <name evidence="2" type="ORF">F6W96_18135</name>
</gene>
<dbReference type="InterPro" id="IPR050447">
    <property type="entry name" value="Erg6_SMT_methyltransf"/>
</dbReference>
<dbReference type="Gene3D" id="3.40.50.150">
    <property type="entry name" value="Vaccinia Virus protein VP39"/>
    <property type="match status" value="1"/>
</dbReference>
<proteinExistence type="predicted"/>
<dbReference type="Pfam" id="PF13649">
    <property type="entry name" value="Methyltransf_25"/>
    <property type="match status" value="1"/>
</dbReference>
<dbReference type="PANTHER" id="PTHR44068:SF11">
    <property type="entry name" value="GERANYL DIPHOSPHATE 2-C-METHYLTRANSFERASE"/>
    <property type="match status" value="1"/>
</dbReference>
<name>A0A6G9Z336_9NOCA</name>
<dbReference type="GO" id="GO:0032259">
    <property type="term" value="P:methylation"/>
    <property type="evidence" value="ECO:0007669"/>
    <property type="project" value="UniProtKB-KW"/>
</dbReference>